<reference evidence="2 3" key="1">
    <citation type="submission" date="2022-06" db="EMBL/GenBank/DDBJ databases">
        <title>Dynamics of rice microbiomes reveals core vertical transmitted seed endophytes.</title>
        <authorList>
            <person name="Liao K."/>
            <person name="Zhang X."/>
        </authorList>
    </citation>
    <scope>NUCLEOTIDE SEQUENCE [LARGE SCALE GENOMIC DNA]</scope>
    <source>
        <strain evidence="2 3">YT10-10-1</strain>
    </source>
</reference>
<comment type="caution">
    <text evidence="2">The sequence shown here is derived from an EMBL/GenBank/DDBJ whole genome shotgun (WGS) entry which is preliminary data.</text>
</comment>
<feature type="transmembrane region" description="Helical" evidence="1">
    <location>
        <begin position="29"/>
        <end position="49"/>
    </location>
</feature>
<feature type="transmembrane region" description="Helical" evidence="1">
    <location>
        <begin position="6"/>
        <end position="22"/>
    </location>
</feature>
<organism evidence="2 3">
    <name type="scientific">Xanthomonas sacchari</name>
    <dbReference type="NCBI Taxonomy" id="56458"/>
    <lineage>
        <taxon>Bacteria</taxon>
        <taxon>Pseudomonadati</taxon>
        <taxon>Pseudomonadota</taxon>
        <taxon>Gammaproteobacteria</taxon>
        <taxon>Lysobacterales</taxon>
        <taxon>Lysobacteraceae</taxon>
        <taxon>Xanthomonas</taxon>
    </lineage>
</organism>
<accession>A0ABT3DV41</accession>
<protein>
    <recommendedName>
        <fullName evidence="4">Colicin V production protein</fullName>
    </recommendedName>
</protein>
<dbReference type="Proteomes" id="UP001320843">
    <property type="component" value="Unassembled WGS sequence"/>
</dbReference>
<feature type="transmembrane region" description="Helical" evidence="1">
    <location>
        <begin position="69"/>
        <end position="96"/>
    </location>
</feature>
<keyword evidence="1" id="KW-0812">Transmembrane</keyword>
<dbReference type="EMBL" id="JANFWR010000010">
    <property type="protein sequence ID" value="MCW0399353.1"/>
    <property type="molecule type" value="Genomic_DNA"/>
</dbReference>
<sequence length="114" mass="12521">MLSLIWAAIFFVGAVILCRAFITEFEWGMVLAIFSAFAYVGLTSEYTLYPLTMFLNNALPQKGEDVHWVTVAVLVFIAFLVLAFIPLILGSTIASVEHKRKDSRKRGACGGSAS</sequence>
<keyword evidence="1" id="KW-1133">Transmembrane helix</keyword>
<keyword evidence="3" id="KW-1185">Reference proteome</keyword>
<keyword evidence="1" id="KW-0472">Membrane</keyword>
<evidence type="ECO:0000256" key="1">
    <source>
        <dbReference type="SAM" id="Phobius"/>
    </source>
</evidence>
<evidence type="ECO:0000313" key="3">
    <source>
        <dbReference type="Proteomes" id="UP001320843"/>
    </source>
</evidence>
<dbReference type="RefSeq" id="WP_267122766.1">
    <property type="nucleotide sequence ID" value="NZ_JANFWR010000010.1"/>
</dbReference>
<evidence type="ECO:0008006" key="4">
    <source>
        <dbReference type="Google" id="ProtNLM"/>
    </source>
</evidence>
<proteinExistence type="predicted"/>
<gene>
    <name evidence="2" type="ORF">NB700_001909</name>
</gene>
<evidence type="ECO:0000313" key="2">
    <source>
        <dbReference type="EMBL" id="MCW0399353.1"/>
    </source>
</evidence>
<name>A0ABT3DV41_9XANT</name>